<keyword evidence="1" id="KW-0808">Transferase</keyword>
<protein>
    <submittedName>
        <fullName evidence="3">5-deoxyadenosylcobinamide phosphate nucleotidyltransferase</fullName>
    </submittedName>
</protein>
<gene>
    <name evidence="3" type="ORF">NITUZ_140152</name>
</gene>
<dbReference type="Pfam" id="PF12804">
    <property type="entry name" value="NTP_transf_3"/>
    <property type="match status" value="1"/>
</dbReference>
<dbReference type="PANTHER" id="PTHR19136:SF86">
    <property type="entry name" value="ADENOSYLCOBINAMIDE-PHOSPHATE GUANYLYLTRANSFERASE"/>
    <property type="match status" value="1"/>
</dbReference>
<name>V6AR08_9ARCH</name>
<keyword evidence="4" id="KW-1185">Reference proteome</keyword>
<feature type="domain" description="MobA-like NTP transferase" evidence="2">
    <location>
        <begin position="3"/>
        <end position="119"/>
    </location>
</feature>
<dbReference type="PANTHER" id="PTHR19136">
    <property type="entry name" value="MOLYBDENUM COFACTOR GUANYLYLTRANSFERASE"/>
    <property type="match status" value="1"/>
</dbReference>
<dbReference type="Gene3D" id="3.90.550.10">
    <property type="entry name" value="Spore Coat Polysaccharide Biosynthesis Protein SpsA, Chain A"/>
    <property type="match status" value="1"/>
</dbReference>
<sequence>MIGLVMAGGRGTRMGLNGEKLLLQHGKPVVLCVVDAMRESKCFTDVIAVTSHNSPKTQQMLSEYGVRTIQTSGKGYVQDLMTALSFVDEIALVISGDLPLVDFQIIRNLVDMHKEDSAWHSFVVTKRFLDEQKMAAEFSVVCQGQDCYYTGVSIVNPKKITASVVAETYTILDDKRIALNLNTKYDYSLLKDT</sequence>
<dbReference type="AlphaFoldDB" id="V6AR08"/>
<evidence type="ECO:0000313" key="4">
    <source>
        <dbReference type="Proteomes" id="UP000018159"/>
    </source>
</evidence>
<dbReference type="InterPro" id="IPR029044">
    <property type="entry name" value="Nucleotide-diphossugar_trans"/>
</dbReference>
<evidence type="ECO:0000313" key="3">
    <source>
        <dbReference type="EMBL" id="CDI05077.1"/>
    </source>
</evidence>
<dbReference type="STRING" id="1407055.NITUZ_140152"/>
<evidence type="ECO:0000259" key="2">
    <source>
        <dbReference type="Pfam" id="PF12804"/>
    </source>
</evidence>
<dbReference type="RefSeq" id="WP_048194450.1">
    <property type="nucleotide sequence ID" value="NZ_CBTY010000006.1"/>
</dbReference>
<evidence type="ECO:0000256" key="1">
    <source>
        <dbReference type="ARBA" id="ARBA00022679"/>
    </source>
</evidence>
<dbReference type="OrthoDB" id="9782at2157"/>
<reference evidence="3 4" key="1">
    <citation type="journal article" date="2013" name="PLoS ONE">
        <title>Enrichment and Genome Sequence of the Group I.1a Ammonia-Oxidizing Archaeon ?Ca. Nitrosotenuis uzonensis? Representing a Clade Globally.</title>
        <authorList>
            <person name="Lebedeva E.V."/>
            <person name="Hatzenpichler R."/>
            <person name="Pelletier E."/>
            <person name="Schuster N."/>
            <person name="Hauzmayer S."/>
            <person name="Bulaev A."/>
            <person name="Grigor'eva N.V."/>
            <person name="Galushko A."/>
            <person name="Schmid M."/>
            <person name="Palatinszky M."/>
            <person name="Le Paslier D."/>
            <person name="Daims H."/>
            <person name="Wagner M."/>
        </authorList>
    </citation>
    <scope>NUCLEOTIDE SEQUENCE [LARGE SCALE GENOMIC DNA]</scope>
    <source>
        <strain evidence="3 4">N4</strain>
    </source>
</reference>
<dbReference type="Proteomes" id="UP000018159">
    <property type="component" value="Unassembled WGS sequence"/>
</dbReference>
<dbReference type="GO" id="GO:0016779">
    <property type="term" value="F:nucleotidyltransferase activity"/>
    <property type="evidence" value="ECO:0007669"/>
    <property type="project" value="UniProtKB-ARBA"/>
</dbReference>
<comment type="caution">
    <text evidence="3">The sequence shown here is derived from an EMBL/GenBank/DDBJ whole genome shotgun (WGS) entry which is preliminary data.</text>
</comment>
<dbReference type="InterPro" id="IPR025877">
    <property type="entry name" value="MobA-like_NTP_Trfase"/>
</dbReference>
<proteinExistence type="predicted"/>
<dbReference type="SUPFAM" id="SSF53448">
    <property type="entry name" value="Nucleotide-diphospho-sugar transferases"/>
    <property type="match status" value="1"/>
</dbReference>
<accession>V6AR08</accession>
<organism evidence="3 4">
    <name type="scientific">Candidatus Nitrosotenuis uzonensis</name>
    <dbReference type="NCBI Taxonomy" id="1407055"/>
    <lineage>
        <taxon>Archaea</taxon>
        <taxon>Nitrososphaerota</taxon>
        <taxon>Candidatus Nitrosotenuis</taxon>
    </lineage>
</organism>
<dbReference type="EMBL" id="CBTY010000006">
    <property type="protein sequence ID" value="CDI05077.1"/>
    <property type="molecule type" value="Genomic_DNA"/>
</dbReference>